<protein>
    <submittedName>
        <fullName evidence="2">Uncharacterized protein</fullName>
    </submittedName>
</protein>
<name>A0AAD6V5F6_9AGAR</name>
<dbReference type="AlphaFoldDB" id="A0AAD6V5F6"/>
<evidence type="ECO:0000313" key="3">
    <source>
        <dbReference type="Proteomes" id="UP001219525"/>
    </source>
</evidence>
<feature type="non-terminal residue" evidence="2">
    <location>
        <position position="476"/>
    </location>
</feature>
<gene>
    <name evidence="2" type="ORF">GGX14DRAFT_656323</name>
</gene>
<dbReference type="Proteomes" id="UP001219525">
    <property type="component" value="Unassembled WGS sequence"/>
</dbReference>
<evidence type="ECO:0000256" key="1">
    <source>
        <dbReference type="SAM" id="SignalP"/>
    </source>
</evidence>
<accession>A0AAD6V5F6</accession>
<reference evidence="2" key="1">
    <citation type="submission" date="2023-03" db="EMBL/GenBank/DDBJ databases">
        <title>Massive genome expansion in bonnet fungi (Mycena s.s.) driven by repeated elements and novel gene families across ecological guilds.</title>
        <authorList>
            <consortium name="Lawrence Berkeley National Laboratory"/>
            <person name="Harder C.B."/>
            <person name="Miyauchi S."/>
            <person name="Viragh M."/>
            <person name="Kuo A."/>
            <person name="Thoen E."/>
            <person name="Andreopoulos B."/>
            <person name="Lu D."/>
            <person name="Skrede I."/>
            <person name="Drula E."/>
            <person name="Henrissat B."/>
            <person name="Morin E."/>
            <person name="Kohler A."/>
            <person name="Barry K."/>
            <person name="LaButti K."/>
            <person name="Morin E."/>
            <person name="Salamov A."/>
            <person name="Lipzen A."/>
            <person name="Mereny Z."/>
            <person name="Hegedus B."/>
            <person name="Baldrian P."/>
            <person name="Stursova M."/>
            <person name="Weitz H."/>
            <person name="Taylor A."/>
            <person name="Grigoriev I.V."/>
            <person name="Nagy L.G."/>
            <person name="Martin F."/>
            <person name="Kauserud H."/>
        </authorList>
    </citation>
    <scope>NUCLEOTIDE SEQUENCE</scope>
    <source>
        <strain evidence="2">9144</strain>
    </source>
</reference>
<sequence length="476" mass="53875">KWHRFVLVDLALWLHVLGCLYGDKFIKSEDKPEDETTSKLELLYPFYNSRGLRQKFIQVAKAIVTICMANREHNFSVMLGNYAPSGPTSSETHLFFCQNGGPPANDVKKYIHQVWSILRHIREASLRPNVADPCANSPELTREVMKLSDVAHSFVINTTLHRAKKRLPSIEALRETMEPPLLDGFEGKLTHLLLTLANSAMNSDEARFLSKTRLLWDMTKSPEYAASEGALQALQAKAQALEIHAFNLKKWIEKLLKIETAVSTLYALAVSGRRGGIVVCPLIVHNVPLPSKGSVEVALCDIKESWCPFGQNRTTTVEQIRTATESVTNHTTLDARVHSECALVAWTAQHREEVAPNITLIPYIANSKRHCIACYLWLQSYNKSIRKLVSYENSRGGIQPGWWPPPMENPEHTWILKTIFSELEYEFYRSKYANSAPVPRLGTIFISPEEREMMDARKLYRTTKYGSTGTASDMSK</sequence>
<organism evidence="2 3">
    <name type="scientific">Mycena pura</name>
    <dbReference type="NCBI Taxonomy" id="153505"/>
    <lineage>
        <taxon>Eukaryota</taxon>
        <taxon>Fungi</taxon>
        <taxon>Dikarya</taxon>
        <taxon>Basidiomycota</taxon>
        <taxon>Agaricomycotina</taxon>
        <taxon>Agaricomycetes</taxon>
        <taxon>Agaricomycetidae</taxon>
        <taxon>Agaricales</taxon>
        <taxon>Marasmiineae</taxon>
        <taxon>Mycenaceae</taxon>
        <taxon>Mycena</taxon>
    </lineage>
</organism>
<evidence type="ECO:0000313" key="2">
    <source>
        <dbReference type="EMBL" id="KAJ7201330.1"/>
    </source>
</evidence>
<proteinExistence type="predicted"/>
<keyword evidence="3" id="KW-1185">Reference proteome</keyword>
<dbReference type="InterPro" id="IPR027796">
    <property type="entry name" value="OTT_1508_deam-like"/>
</dbReference>
<comment type="caution">
    <text evidence="2">The sequence shown here is derived from an EMBL/GenBank/DDBJ whole genome shotgun (WGS) entry which is preliminary data.</text>
</comment>
<keyword evidence="1" id="KW-0732">Signal</keyword>
<feature type="signal peptide" evidence="1">
    <location>
        <begin position="1"/>
        <end position="18"/>
    </location>
</feature>
<dbReference type="Pfam" id="PF14441">
    <property type="entry name" value="OTT_1508_deam"/>
    <property type="match status" value="1"/>
</dbReference>
<feature type="chain" id="PRO_5041965986" evidence="1">
    <location>
        <begin position="19"/>
        <end position="476"/>
    </location>
</feature>
<dbReference type="EMBL" id="JARJCW010000059">
    <property type="protein sequence ID" value="KAJ7201330.1"/>
    <property type="molecule type" value="Genomic_DNA"/>
</dbReference>